<dbReference type="Gene3D" id="2.120.10.30">
    <property type="entry name" value="TolB, C-terminal domain"/>
    <property type="match status" value="1"/>
</dbReference>
<evidence type="ECO:0000313" key="8">
    <source>
        <dbReference type="EMBL" id="GMN65500.1"/>
    </source>
</evidence>
<organism evidence="8 9">
    <name type="scientific">Ficus carica</name>
    <name type="common">Common fig</name>
    <dbReference type="NCBI Taxonomy" id="3494"/>
    <lineage>
        <taxon>Eukaryota</taxon>
        <taxon>Viridiplantae</taxon>
        <taxon>Streptophyta</taxon>
        <taxon>Embryophyta</taxon>
        <taxon>Tracheophyta</taxon>
        <taxon>Spermatophyta</taxon>
        <taxon>Magnoliopsida</taxon>
        <taxon>eudicotyledons</taxon>
        <taxon>Gunneridae</taxon>
        <taxon>Pentapetalae</taxon>
        <taxon>rosids</taxon>
        <taxon>fabids</taxon>
        <taxon>Rosales</taxon>
        <taxon>Moraceae</taxon>
        <taxon>Ficeae</taxon>
        <taxon>Ficus</taxon>
    </lineage>
</organism>
<dbReference type="GO" id="GO:0016787">
    <property type="term" value="F:hydrolase activity"/>
    <property type="evidence" value="ECO:0007669"/>
    <property type="project" value="TreeGrafter"/>
</dbReference>
<evidence type="ECO:0000256" key="6">
    <source>
        <dbReference type="SAM" id="Phobius"/>
    </source>
</evidence>
<feature type="domain" description="Strictosidine synthase conserved region" evidence="7">
    <location>
        <begin position="211"/>
        <end position="297"/>
    </location>
</feature>
<evidence type="ECO:0000256" key="4">
    <source>
        <dbReference type="ARBA" id="ARBA00022729"/>
    </source>
</evidence>
<dbReference type="GO" id="GO:0005773">
    <property type="term" value="C:vacuole"/>
    <property type="evidence" value="ECO:0007669"/>
    <property type="project" value="UniProtKB-SubCell"/>
</dbReference>
<feature type="transmembrane region" description="Helical" evidence="6">
    <location>
        <begin position="26"/>
        <end position="45"/>
    </location>
</feature>
<comment type="similarity">
    <text evidence="2">Belongs to the strictosidine synthase family.</text>
</comment>
<keyword evidence="3" id="KW-0926">Vacuole</keyword>
<gene>
    <name evidence="8" type="ORF">TIFTF001_034562</name>
</gene>
<dbReference type="Gramene" id="FCD_00034822-RA">
    <property type="protein sequence ID" value="FCD_00034822-RA:cds"/>
    <property type="gene ID" value="FCD_00034822"/>
</dbReference>
<dbReference type="InterPro" id="IPR011042">
    <property type="entry name" value="6-blade_b-propeller_TolB-like"/>
</dbReference>
<name>A0AA88E334_FICCA</name>
<dbReference type="InterPro" id="IPR018119">
    <property type="entry name" value="Strictosidine_synth_cons-reg"/>
</dbReference>
<evidence type="ECO:0000256" key="1">
    <source>
        <dbReference type="ARBA" id="ARBA00004116"/>
    </source>
</evidence>
<evidence type="ECO:0000256" key="5">
    <source>
        <dbReference type="ARBA" id="ARBA00023180"/>
    </source>
</evidence>
<dbReference type="AlphaFoldDB" id="A0AA88E334"/>
<evidence type="ECO:0000256" key="2">
    <source>
        <dbReference type="ARBA" id="ARBA00009191"/>
    </source>
</evidence>
<reference evidence="8" key="1">
    <citation type="submission" date="2023-07" db="EMBL/GenBank/DDBJ databases">
        <title>draft genome sequence of fig (Ficus carica).</title>
        <authorList>
            <person name="Takahashi T."/>
            <person name="Nishimura K."/>
        </authorList>
    </citation>
    <scope>NUCLEOTIDE SEQUENCE</scope>
</reference>
<comment type="caution">
    <text evidence="8">The sequence shown here is derived from an EMBL/GenBank/DDBJ whole genome shotgun (WGS) entry which is preliminary data.</text>
</comment>
<dbReference type="Pfam" id="PF03088">
    <property type="entry name" value="Str_synth"/>
    <property type="match status" value="1"/>
</dbReference>
<keyword evidence="6" id="KW-0812">Transmembrane</keyword>
<keyword evidence="6" id="KW-1133">Transmembrane helix</keyword>
<dbReference type="EMBL" id="BTGU01000239">
    <property type="protein sequence ID" value="GMN65500.1"/>
    <property type="molecule type" value="Genomic_DNA"/>
</dbReference>
<dbReference type="FunFam" id="2.120.10.30:FF:000032">
    <property type="entry name" value="Protein STRICTOSIDINE SYNTHASE-LIKE 13"/>
    <property type="match status" value="1"/>
</dbReference>
<protein>
    <recommendedName>
        <fullName evidence="7">Strictosidine synthase conserved region domain-containing protein</fullName>
    </recommendedName>
</protein>
<dbReference type="PANTHER" id="PTHR10426:SF21">
    <property type="entry name" value="PROTEIN STRICTOSIDINE SYNTHASE-LIKE 13"/>
    <property type="match status" value="1"/>
</dbReference>
<keyword evidence="4" id="KW-0732">Signal</keyword>
<dbReference type="SUPFAM" id="SSF63829">
    <property type="entry name" value="Calcium-dependent phosphotriesterase"/>
    <property type="match status" value="1"/>
</dbReference>
<dbReference type="GO" id="GO:0012505">
    <property type="term" value="C:endomembrane system"/>
    <property type="evidence" value="ECO:0007669"/>
    <property type="project" value="TreeGrafter"/>
</dbReference>
<comment type="subcellular location">
    <subcellularLocation>
        <location evidence="1">Vacuole</location>
    </subcellularLocation>
</comment>
<proteinExistence type="inferred from homology"/>
<evidence type="ECO:0000313" key="9">
    <source>
        <dbReference type="Proteomes" id="UP001187192"/>
    </source>
</evidence>
<sequence length="421" mass="47609">MIKLELPYLSKQHRPMEKKIPLKDDAFLQHPFLFVLVLVLGLVIMDPLKMGPLGGREFRPVRHSIAPYKQVMESWPSDNRSRLGFGKLEFEGEVFGPESLEFDNVGRGPYTGMADGRIVRWMGKDVGWETFALVTKNWSEKLCAKGTDSTTAKQWKVETKCGRPLGLRFNKASGDLYIADAYYGILVVGPKGGIATPLATHVEGKPILFANDLDIHSNGSVFFTDTSKRHNRVDHFFILLEGESTGRLLRYDPSTKTTHVVLDGLAFPNGVQISIDQTFLLFTETTNCRIMKYWLEGPRAGLAEPIANLPGFPDNIRINEKGQFWVAIDCCRTPIQEVLSHNPWIRSVYFRLPLRMSFLARLMGMRMYTVISLLNEKGEIMEVLEDRKGVVMKLVSEVREVNGKLWIGTVAHNHIATLPYP</sequence>
<keyword evidence="6" id="KW-0472">Membrane</keyword>
<evidence type="ECO:0000256" key="3">
    <source>
        <dbReference type="ARBA" id="ARBA00022554"/>
    </source>
</evidence>
<evidence type="ECO:0000259" key="7">
    <source>
        <dbReference type="Pfam" id="PF03088"/>
    </source>
</evidence>
<keyword evidence="5" id="KW-0325">Glycoprotein</keyword>
<accession>A0AA88E334</accession>
<dbReference type="Pfam" id="PF20067">
    <property type="entry name" value="SSL_N"/>
    <property type="match status" value="1"/>
</dbReference>
<keyword evidence="9" id="KW-1185">Reference proteome</keyword>
<dbReference type="Proteomes" id="UP001187192">
    <property type="component" value="Unassembled WGS sequence"/>
</dbReference>
<dbReference type="PANTHER" id="PTHR10426">
    <property type="entry name" value="STRICTOSIDINE SYNTHASE-RELATED"/>
    <property type="match status" value="1"/>
</dbReference>